<dbReference type="Proteomes" id="UP000278327">
    <property type="component" value="Unassembled WGS sequence"/>
</dbReference>
<dbReference type="SUPFAM" id="SSF56425">
    <property type="entry name" value="Succinate dehydrogenase/fumarate reductase flavoprotein, catalytic domain"/>
    <property type="match status" value="1"/>
</dbReference>
<dbReference type="EMBL" id="QICA01000005">
    <property type="protein sequence ID" value="RNL38732.1"/>
    <property type="molecule type" value="Genomic_DNA"/>
</dbReference>
<keyword evidence="7" id="KW-1185">Reference proteome</keyword>
<evidence type="ECO:0000313" key="6">
    <source>
        <dbReference type="EMBL" id="RNL38732.1"/>
    </source>
</evidence>
<dbReference type="GO" id="GO:0008202">
    <property type="term" value="P:steroid metabolic process"/>
    <property type="evidence" value="ECO:0007669"/>
    <property type="project" value="UniProtKB-ARBA"/>
</dbReference>
<dbReference type="InterPro" id="IPR027477">
    <property type="entry name" value="Succ_DH/fumarate_Rdtase_cat_sf"/>
</dbReference>
<comment type="cofactor">
    <cofactor evidence="1">
        <name>FAD</name>
        <dbReference type="ChEBI" id="CHEBI:57692"/>
    </cofactor>
</comment>
<gene>
    <name evidence="6" type="ORF">DMP10_04615</name>
</gene>
<protein>
    <recommendedName>
        <fullName evidence="5">FAD-dependent oxidoreductase 2 FAD-binding domain-containing protein</fullName>
    </recommendedName>
</protein>
<evidence type="ECO:0000259" key="5">
    <source>
        <dbReference type="Pfam" id="PF00890"/>
    </source>
</evidence>
<organism evidence="6 7">
    <name type="scientific">Adlercreutzia equolifaciens subsp. celatus DSM 18785</name>
    <dbReference type="NCBI Taxonomy" id="1121021"/>
    <lineage>
        <taxon>Bacteria</taxon>
        <taxon>Bacillati</taxon>
        <taxon>Actinomycetota</taxon>
        <taxon>Coriobacteriia</taxon>
        <taxon>Eggerthellales</taxon>
        <taxon>Eggerthellaceae</taxon>
        <taxon>Adlercreutzia</taxon>
    </lineage>
</organism>
<reference evidence="6 7" key="1">
    <citation type="journal article" date="2019" name="Microbiol. Resour. Announc.">
        <title>Draft Genome Sequences of Type Strains of Gordonibacter faecihominis, Paraeggerthella hongkongensis, Parvibacter caecicola,Slackia equolifaciens, Slackia faecicanis, and Slackia isoflavoniconvertens.</title>
        <authorList>
            <person name="Danylec N."/>
            <person name="Stoll D.A."/>
            <person name="Dotsch A."/>
            <person name="Huch M."/>
        </authorList>
    </citation>
    <scope>NUCLEOTIDE SEQUENCE [LARGE SCALE GENOMIC DNA]</scope>
    <source>
        <strain evidence="6 7">DSM 18785</strain>
    </source>
</reference>
<dbReference type="NCBIfam" id="TIGR01409">
    <property type="entry name" value="TAT_signal_seq"/>
    <property type="match status" value="1"/>
</dbReference>
<evidence type="ECO:0000313" key="7">
    <source>
        <dbReference type="Proteomes" id="UP000278327"/>
    </source>
</evidence>
<dbReference type="InterPro" id="IPR003953">
    <property type="entry name" value="FAD-dep_OxRdtase_2_FAD-bd"/>
</dbReference>
<dbReference type="InterPro" id="IPR036188">
    <property type="entry name" value="FAD/NAD-bd_sf"/>
</dbReference>
<keyword evidence="2" id="KW-0285">Flavoprotein</keyword>
<keyword evidence="4" id="KW-0560">Oxidoreductase</keyword>
<dbReference type="InterPro" id="IPR006311">
    <property type="entry name" value="TAT_signal"/>
</dbReference>
<dbReference type="Gene3D" id="3.50.50.60">
    <property type="entry name" value="FAD/NAD(P)-binding domain"/>
    <property type="match status" value="1"/>
</dbReference>
<keyword evidence="3" id="KW-0274">FAD</keyword>
<comment type="caution">
    <text evidence="6">The sequence shown here is derived from an EMBL/GenBank/DDBJ whole genome shotgun (WGS) entry which is preliminary data.</text>
</comment>
<feature type="domain" description="FAD-dependent oxidoreductase 2 FAD-binding" evidence="5">
    <location>
        <begin position="60"/>
        <end position="491"/>
    </location>
</feature>
<dbReference type="SUPFAM" id="SSF51905">
    <property type="entry name" value="FAD/NAD(P)-binding domain"/>
    <property type="match status" value="1"/>
</dbReference>
<proteinExistence type="predicted"/>
<evidence type="ECO:0000256" key="1">
    <source>
        <dbReference type="ARBA" id="ARBA00001974"/>
    </source>
</evidence>
<dbReference type="Pfam" id="PF00890">
    <property type="entry name" value="FAD_binding_2"/>
    <property type="match status" value="1"/>
</dbReference>
<dbReference type="AlphaFoldDB" id="A0A3N0AV37"/>
<dbReference type="PANTHER" id="PTHR43400:SF10">
    <property type="entry name" value="3-OXOSTEROID 1-DEHYDROGENASE"/>
    <property type="match status" value="1"/>
</dbReference>
<dbReference type="GO" id="GO:0033765">
    <property type="term" value="F:steroid dehydrogenase activity, acting on the CH-CH group of donors"/>
    <property type="evidence" value="ECO:0007669"/>
    <property type="project" value="UniProtKB-ARBA"/>
</dbReference>
<name>A0A3N0AV37_9ACTN</name>
<dbReference type="InterPro" id="IPR050315">
    <property type="entry name" value="FAD-oxidoreductase_2"/>
</dbReference>
<accession>A0A3N0AV37</accession>
<dbReference type="PROSITE" id="PS51318">
    <property type="entry name" value="TAT"/>
    <property type="match status" value="1"/>
</dbReference>
<evidence type="ECO:0000256" key="3">
    <source>
        <dbReference type="ARBA" id="ARBA00022827"/>
    </source>
</evidence>
<evidence type="ECO:0000256" key="4">
    <source>
        <dbReference type="ARBA" id="ARBA00023002"/>
    </source>
</evidence>
<dbReference type="Gene3D" id="3.90.700.10">
    <property type="entry name" value="Succinate dehydrogenase/fumarate reductase flavoprotein, catalytic domain"/>
    <property type="match status" value="1"/>
</dbReference>
<evidence type="ECO:0000256" key="2">
    <source>
        <dbReference type="ARBA" id="ARBA00022630"/>
    </source>
</evidence>
<dbReference type="PANTHER" id="PTHR43400">
    <property type="entry name" value="FUMARATE REDUCTASE"/>
    <property type="match status" value="1"/>
</dbReference>
<dbReference type="InterPro" id="IPR019546">
    <property type="entry name" value="TAT_signal_bac_arc"/>
</dbReference>
<sequence>MTMELLEEKRGVDRRNFIKGGAMAAGALGFAALAGCAPKDSAKDTSMASTAGEGWDDEADVVVIGLGGGMAAVLAAVDAGATVIGIEKGSAMGGNWAINTGVVFAPATDAMKNDGAIDERTGAEDTIDSAVDDWIRCAKGNCNPDLVRAVLTEEQSFINSLVADGVNVKTELCGMANAPIARGHYIVGDDGNRSGGGAFTNVLAERVNNTSAKILLDTTAKRLILDDAGNVRGVEVREGGKGKRIAAKAVVVATGGYTANQEMRARWNPESAGWGVIGSEFAQGDGYEMLLDCGASFAGFKTISPSVTLEKNSRDTFQTNNYQIFWETGAASLIMLDSAGKRNRSETQPYTQVDGALLTVPNYQVFDQTQLDDPNFCLCNGWSKESLNKAIEDGWVVKADTAEELAQLLYLDPEVVSEEIKRFNEGAAAGTDAFGRPADTMRALQPPYYAATGTNGISGTDCNCLKVDDQARVLDRDGDPINGIYGGGNDMYYWNWAGSSYIASGGGAGAAYGFSVIAGRNAAAYALSEK</sequence>